<reference evidence="8 9" key="1">
    <citation type="journal article" date="2010" name="Nature">
        <title>The genome of a songbird.</title>
        <authorList>
            <person name="Warren W.C."/>
            <person name="Clayton D.F."/>
            <person name="Ellegren H."/>
            <person name="Arnold A.P."/>
            <person name="Hillier L.W."/>
            <person name="Kunstner A."/>
            <person name="Searle S."/>
            <person name="White S."/>
            <person name="Vilella A.J."/>
            <person name="Fairley S."/>
            <person name="Heger A."/>
            <person name="Kong L."/>
            <person name="Ponting C.P."/>
            <person name="Jarvis E.D."/>
            <person name="Mello C.V."/>
            <person name="Minx P."/>
            <person name="Lovell P."/>
            <person name="Velho T.A."/>
            <person name="Ferris M."/>
            <person name="Balakrishnan C.N."/>
            <person name="Sinha S."/>
            <person name="Blatti C."/>
            <person name="London S.E."/>
            <person name="Li Y."/>
            <person name="Lin Y.C."/>
            <person name="George J."/>
            <person name="Sweedler J."/>
            <person name="Southey B."/>
            <person name="Gunaratne P."/>
            <person name="Watson M."/>
            <person name="Nam K."/>
            <person name="Backstrom N."/>
            <person name="Smeds L."/>
            <person name="Nabholz B."/>
            <person name="Itoh Y."/>
            <person name="Whitney O."/>
            <person name="Pfenning A.R."/>
            <person name="Howard J."/>
            <person name="Volker M."/>
            <person name="Skinner B.M."/>
            <person name="Griffin D.K."/>
            <person name="Ye L."/>
            <person name="McLaren W.M."/>
            <person name="Flicek P."/>
            <person name="Quesada V."/>
            <person name="Velasco G."/>
            <person name="Lopez-Otin C."/>
            <person name="Puente X.S."/>
            <person name="Olender T."/>
            <person name="Lancet D."/>
            <person name="Smit A.F."/>
            <person name="Hubley R."/>
            <person name="Konkel M.K."/>
            <person name="Walker J.A."/>
            <person name="Batzer M.A."/>
            <person name="Gu W."/>
            <person name="Pollock D.D."/>
            <person name="Chen L."/>
            <person name="Cheng Z."/>
            <person name="Eichler E.E."/>
            <person name="Stapley J."/>
            <person name="Slate J."/>
            <person name="Ekblom R."/>
            <person name="Birkhead T."/>
            <person name="Burke T."/>
            <person name="Burt D."/>
            <person name="Scharff C."/>
            <person name="Adam I."/>
            <person name="Richard H."/>
            <person name="Sultan M."/>
            <person name="Soldatov A."/>
            <person name="Lehrach H."/>
            <person name="Edwards S.V."/>
            <person name="Yang S.P."/>
            <person name="Li X."/>
            <person name="Graves T."/>
            <person name="Fulton L."/>
            <person name="Nelson J."/>
            <person name="Chinwalla A."/>
            <person name="Hou S."/>
            <person name="Mardis E.R."/>
            <person name="Wilson R.K."/>
        </authorList>
    </citation>
    <scope>NUCLEOTIDE SEQUENCE [LARGE SCALE GENOMIC DNA]</scope>
</reference>
<organism evidence="8 9">
    <name type="scientific">Taeniopygia guttata</name>
    <name type="common">Zebra finch</name>
    <name type="synonym">Poephila guttata</name>
    <dbReference type="NCBI Taxonomy" id="59729"/>
    <lineage>
        <taxon>Eukaryota</taxon>
        <taxon>Metazoa</taxon>
        <taxon>Chordata</taxon>
        <taxon>Craniata</taxon>
        <taxon>Vertebrata</taxon>
        <taxon>Euteleostomi</taxon>
        <taxon>Archelosauria</taxon>
        <taxon>Archosauria</taxon>
        <taxon>Dinosauria</taxon>
        <taxon>Saurischia</taxon>
        <taxon>Theropoda</taxon>
        <taxon>Coelurosauria</taxon>
        <taxon>Aves</taxon>
        <taxon>Neognathae</taxon>
        <taxon>Neoaves</taxon>
        <taxon>Telluraves</taxon>
        <taxon>Australaves</taxon>
        <taxon>Passeriformes</taxon>
        <taxon>Passeroidea</taxon>
        <taxon>Estrildidae</taxon>
        <taxon>Estrildinae</taxon>
        <taxon>Taeniopygia</taxon>
    </lineage>
</organism>
<evidence type="ECO:0000256" key="6">
    <source>
        <dbReference type="SAM" id="SignalP"/>
    </source>
</evidence>
<feature type="disulfide bond" evidence="5">
    <location>
        <begin position="188"/>
        <end position="215"/>
    </location>
</feature>
<feature type="domain" description="Sushi" evidence="7">
    <location>
        <begin position="91"/>
        <end position="155"/>
    </location>
</feature>
<sequence>MCFLLPQLLLNAIDFSVGKTVQYTCLPGYAKVPGMSPTLTCLEGGVWSEALEFCKRKQCGHPGEPVNGKIISLTNLQFGSTAEHSCTSAGIPCEPPPDIPHGQHSGRLLSEFHYGTAVSYSCQPGFPLHGHPSIHCTTRDGYSGVWSEPLPACGGGLRSSCPVPQIQHGRIVAARSAYSHRDTVTFECEPGYAIRGHREIQCQPNNTWEPPVPVCLTCAPPPAIPHGTHSGGSRDSFSLGDVVTYTCASGLALAGGASLSCTSVDGQHGTWSGAVPRCQGRARLCPQPALAVPGTRDGHSCGRACTHGEAAHMTDFIPSQSVFKTTRRIYTFFNIFLCIKCLFGSALLEQLFLFDAASVSITT</sequence>
<dbReference type="AlphaFoldDB" id="A0A674GK03"/>
<dbReference type="Gene3D" id="2.10.70.10">
    <property type="entry name" value="Complement Module, domain 1"/>
    <property type="match status" value="4"/>
</dbReference>
<dbReference type="PANTHER" id="PTHR45656:SF4">
    <property type="entry name" value="PROTEIN CBR-CLEC-78"/>
    <property type="match status" value="1"/>
</dbReference>
<dbReference type="SMART" id="SM00032">
    <property type="entry name" value="CCP"/>
    <property type="match status" value="4"/>
</dbReference>
<feature type="signal peptide" evidence="6">
    <location>
        <begin position="1"/>
        <end position="18"/>
    </location>
</feature>
<keyword evidence="2 6" id="KW-0732">Signal</keyword>
<dbReference type="PANTHER" id="PTHR45656">
    <property type="entry name" value="PROTEIN CBR-CLEC-78"/>
    <property type="match status" value="1"/>
</dbReference>
<feature type="domain" description="Sushi" evidence="7">
    <location>
        <begin position="1"/>
        <end position="56"/>
    </location>
</feature>
<dbReference type="Proteomes" id="UP000007754">
    <property type="component" value="Chromosome 26"/>
</dbReference>
<keyword evidence="9" id="KW-1185">Reference proteome</keyword>
<feature type="domain" description="Sushi" evidence="7">
    <location>
        <begin position="159"/>
        <end position="215"/>
    </location>
</feature>
<dbReference type="CDD" id="cd00033">
    <property type="entry name" value="CCP"/>
    <property type="match status" value="4"/>
</dbReference>
<keyword evidence="1 5" id="KW-0768">Sushi</keyword>
<name>A0A674GK03_TAEGU</name>
<reference evidence="8" key="2">
    <citation type="submission" date="2025-08" db="UniProtKB">
        <authorList>
            <consortium name="Ensembl"/>
        </authorList>
    </citation>
    <scope>IDENTIFICATION</scope>
</reference>
<proteinExistence type="predicted"/>
<feature type="disulfide bond" evidence="5">
    <location>
        <begin position="93"/>
        <end position="136"/>
    </location>
</feature>
<protein>
    <recommendedName>
        <fullName evidence="7">Sushi domain-containing protein</fullName>
    </recommendedName>
</protein>
<feature type="domain" description="Sushi" evidence="7">
    <location>
        <begin position="216"/>
        <end position="280"/>
    </location>
</feature>
<evidence type="ECO:0000256" key="2">
    <source>
        <dbReference type="ARBA" id="ARBA00022729"/>
    </source>
</evidence>
<evidence type="ECO:0000256" key="5">
    <source>
        <dbReference type="PROSITE-ProRule" id="PRU00302"/>
    </source>
</evidence>
<dbReference type="SUPFAM" id="SSF57535">
    <property type="entry name" value="Complement control module/SCR domain"/>
    <property type="match status" value="4"/>
</dbReference>
<evidence type="ECO:0000313" key="9">
    <source>
        <dbReference type="Proteomes" id="UP000007754"/>
    </source>
</evidence>
<dbReference type="Pfam" id="PF00084">
    <property type="entry name" value="Sushi"/>
    <property type="match status" value="4"/>
</dbReference>
<evidence type="ECO:0000259" key="7">
    <source>
        <dbReference type="PROSITE" id="PS50923"/>
    </source>
</evidence>
<evidence type="ECO:0000256" key="3">
    <source>
        <dbReference type="ARBA" id="ARBA00022737"/>
    </source>
</evidence>
<accession>A0A674GK03</accession>
<dbReference type="PROSITE" id="PS50923">
    <property type="entry name" value="SUSHI"/>
    <property type="match status" value="4"/>
</dbReference>
<evidence type="ECO:0000256" key="1">
    <source>
        <dbReference type="ARBA" id="ARBA00022659"/>
    </source>
</evidence>
<comment type="caution">
    <text evidence="5">Lacks conserved residue(s) required for the propagation of feature annotation.</text>
</comment>
<dbReference type="InterPro" id="IPR035976">
    <property type="entry name" value="Sushi/SCR/CCP_sf"/>
</dbReference>
<dbReference type="GeneTree" id="ENSGT00940000164219"/>
<dbReference type="InterPro" id="IPR051277">
    <property type="entry name" value="SEZ6_CSMD_C4BPB_Regulators"/>
</dbReference>
<evidence type="ECO:0000256" key="4">
    <source>
        <dbReference type="ARBA" id="ARBA00023157"/>
    </source>
</evidence>
<dbReference type="InterPro" id="IPR000436">
    <property type="entry name" value="Sushi_SCR_CCP_dom"/>
</dbReference>
<feature type="chain" id="PRO_5025457125" description="Sushi domain-containing protein" evidence="6">
    <location>
        <begin position="19"/>
        <end position="363"/>
    </location>
</feature>
<keyword evidence="4 5" id="KW-1015">Disulfide bond</keyword>
<reference evidence="8" key="3">
    <citation type="submission" date="2025-09" db="UniProtKB">
        <authorList>
            <consortium name="Ensembl"/>
        </authorList>
    </citation>
    <scope>IDENTIFICATION</scope>
</reference>
<evidence type="ECO:0000313" key="8">
    <source>
        <dbReference type="Ensembl" id="ENSTGUP00000023133.1"/>
    </source>
</evidence>
<feature type="disulfide bond" evidence="5">
    <location>
        <begin position="218"/>
        <end position="261"/>
    </location>
</feature>
<keyword evidence="3" id="KW-0677">Repeat</keyword>
<dbReference type="FunFam" id="2.10.70.10:FF:000014">
    <property type="entry name" value="Membrane cofactor protein"/>
    <property type="match status" value="1"/>
</dbReference>
<dbReference type="Ensembl" id="ENSTGUT00000043489.1">
    <property type="protein sequence ID" value="ENSTGUP00000023133.1"/>
    <property type="gene ID" value="ENSTGUG00000027497.1"/>
</dbReference>